<keyword evidence="5" id="KW-1185">Reference proteome</keyword>
<feature type="domain" description="Beta-lactamase-related" evidence="2">
    <location>
        <begin position="106"/>
        <end position="410"/>
    </location>
</feature>
<dbReference type="InterPro" id="IPR001466">
    <property type="entry name" value="Beta-lactam-related"/>
</dbReference>
<dbReference type="Pfam" id="PF26335">
    <property type="entry name" value="ARB_00930_C"/>
    <property type="match status" value="1"/>
</dbReference>
<dbReference type="InterPro" id="IPR051478">
    <property type="entry name" value="Beta-lactamase-like_AB/R"/>
</dbReference>
<dbReference type="PANTHER" id="PTHR22935">
    <property type="entry name" value="PENICILLIN-BINDING PROTEIN"/>
    <property type="match status" value="1"/>
</dbReference>
<dbReference type="InterPro" id="IPR058664">
    <property type="entry name" value="ARB_00930-like_C"/>
</dbReference>
<evidence type="ECO:0000256" key="1">
    <source>
        <dbReference type="SAM" id="SignalP"/>
    </source>
</evidence>
<proteinExistence type="predicted"/>
<dbReference type="Proteomes" id="UP001465668">
    <property type="component" value="Unassembled WGS sequence"/>
</dbReference>
<accession>A0ABR2XYK4</accession>
<evidence type="ECO:0000259" key="2">
    <source>
        <dbReference type="Pfam" id="PF00144"/>
    </source>
</evidence>
<name>A0ABR2XYK4_9PEZI</name>
<dbReference type="Pfam" id="PF00144">
    <property type="entry name" value="Beta-lactamase"/>
    <property type="match status" value="1"/>
</dbReference>
<feature type="chain" id="PRO_5046814711" evidence="1">
    <location>
        <begin position="23"/>
        <end position="601"/>
    </location>
</feature>
<evidence type="ECO:0000313" key="5">
    <source>
        <dbReference type="Proteomes" id="UP001465668"/>
    </source>
</evidence>
<dbReference type="InterPro" id="IPR012338">
    <property type="entry name" value="Beta-lactam/transpept-like"/>
</dbReference>
<evidence type="ECO:0000313" key="4">
    <source>
        <dbReference type="EMBL" id="KAK9778866.1"/>
    </source>
</evidence>
<reference evidence="4 5" key="1">
    <citation type="submission" date="2024-02" db="EMBL/GenBank/DDBJ databases">
        <title>First draft genome assembly of two strains of Seiridium cardinale.</title>
        <authorList>
            <person name="Emiliani G."/>
            <person name="Scali E."/>
        </authorList>
    </citation>
    <scope>NUCLEOTIDE SEQUENCE [LARGE SCALE GENOMIC DNA]</scope>
    <source>
        <strain evidence="4 5">BM-138-000479</strain>
    </source>
</reference>
<feature type="domain" description="Beta-lactamase-like ARB-00930-like C-terminal" evidence="3">
    <location>
        <begin position="437"/>
        <end position="600"/>
    </location>
</feature>
<organism evidence="4 5">
    <name type="scientific">Seiridium cardinale</name>
    <dbReference type="NCBI Taxonomy" id="138064"/>
    <lineage>
        <taxon>Eukaryota</taxon>
        <taxon>Fungi</taxon>
        <taxon>Dikarya</taxon>
        <taxon>Ascomycota</taxon>
        <taxon>Pezizomycotina</taxon>
        <taxon>Sordariomycetes</taxon>
        <taxon>Xylariomycetidae</taxon>
        <taxon>Amphisphaeriales</taxon>
        <taxon>Sporocadaceae</taxon>
        <taxon>Seiridium</taxon>
    </lineage>
</organism>
<comment type="caution">
    <text evidence="4">The sequence shown here is derived from an EMBL/GenBank/DDBJ whole genome shotgun (WGS) entry which is preliminary data.</text>
</comment>
<evidence type="ECO:0000259" key="3">
    <source>
        <dbReference type="Pfam" id="PF26335"/>
    </source>
</evidence>
<sequence>MRLGNYLAFPLLLATQVVVILGEIPNCPYLGPVFPKPTNLASSDTIIQAVADLSSAFADYENDPANNPDETSWSIQVFSGSDNDDVPIWEHYHTAPNINTSFASVVDGNTIYRLGSVTKIFTILAFLVGSGDKYWNAPVTDYIPELAQLAEESNQDFDPLMNVDWSDVTLAALASQMAGIVRDYGILGELTQENNQSTLMSQGFPPAPLDHVPPCGEYYLCTRKQLFQGLKLVPPSWAPYTTPGYSNLGYQLLAYALENITGRGFQDILENDVLDPLNLKHTYYSKPPAGAPGIVPNGNNYGWSFSLGEASPTGNMYTSINDLSSLGRAIFRSTLIPSSMTRRWLQPAALTSEMLASVGYPWGIRRIQLGSGTDGNRVVDSYGKAGSINAYQSLLVLLPDYNVGISALLAGAWPGNANWDMADLIGNIMLPALEKTAQLQADAAYAGTYESSDLGHLNSSIVLSTNSSRPGLGVDSWISNGTDMITVAVRYTLNYNVTYPMIRLYPTGLDSNNGQGHNKSRRATNDGNEGKKVAFKAVVENLDATDETGKMFSTDCGSWISQTAAVYADMPLDQFVFTFDDNGHVTHIENLALRAKLDKVQ</sequence>
<keyword evidence="1" id="KW-0732">Signal</keyword>
<dbReference type="Gene3D" id="3.40.710.10">
    <property type="entry name" value="DD-peptidase/beta-lactamase superfamily"/>
    <property type="match status" value="1"/>
</dbReference>
<dbReference type="EMBL" id="JARVKM010000013">
    <property type="protein sequence ID" value="KAK9778866.1"/>
    <property type="molecule type" value="Genomic_DNA"/>
</dbReference>
<protein>
    <submittedName>
        <fullName evidence="4">Beta-lactamase-related domain-containing protein</fullName>
    </submittedName>
</protein>
<dbReference type="SUPFAM" id="SSF56601">
    <property type="entry name" value="beta-lactamase/transpeptidase-like"/>
    <property type="match status" value="1"/>
</dbReference>
<gene>
    <name evidence="4" type="ORF">SCAR479_04102</name>
</gene>
<dbReference type="PANTHER" id="PTHR22935:SF97">
    <property type="entry name" value="BETA-LACTAMASE-RELATED DOMAIN-CONTAINING PROTEIN"/>
    <property type="match status" value="1"/>
</dbReference>
<feature type="signal peptide" evidence="1">
    <location>
        <begin position="1"/>
        <end position="22"/>
    </location>
</feature>